<sequence length="94" mass="10696">MDDVQEWEIRFQVCLVEDGVESTVEGSAFRWTADEEEANKLFLAQWKRTYRKNKDWFAALVNDATGIDQAKVPSLKKSGVSPDITIVEIKSSKT</sequence>
<organism evidence="1">
    <name type="scientific">marine metagenome</name>
    <dbReference type="NCBI Taxonomy" id="408172"/>
    <lineage>
        <taxon>unclassified sequences</taxon>
        <taxon>metagenomes</taxon>
        <taxon>ecological metagenomes</taxon>
    </lineage>
</organism>
<accession>A0A383C239</accession>
<reference evidence="1" key="1">
    <citation type="submission" date="2018-05" db="EMBL/GenBank/DDBJ databases">
        <authorList>
            <person name="Lanie J.A."/>
            <person name="Ng W.-L."/>
            <person name="Kazmierczak K.M."/>
            <person name="Andrzejewski T.M."/>
            <person name="Davidsen T.M."/>
            <person name="Wayne K.J."/>
            <person name="Tettelin H."/>
            <person name="Glass J.I."/>
            <person name="Rusch D."/>
            <person name="Podicherti R."/>
            <person name="Tsui H.-C.T."/>
            <person name="Winkler M.E."/>
        </authorList>
    </citation>
    <scope>NUCLEOTIDE SEQUENCE</scope>
</reference>
<proteinExistence type="predicted"/>
<dbReference type="AlphaFoldDB" id="A0A383C239"/>
<protein>
    <submittedName>
        <fullName evidence="1">Uncharacterized protein</fullName>
    </submittedName>
</protein>
<dbReference type="EMBL" id="UINC01205178">
    <property type="protein sequence ID" value="SVE26232.1"/>
    <property type="molecule type" value="Genomic_DNA"/>
</dbReference>
<evidence type="ECO:0000313" key="1">
    <source>
        <dbReference type="EMBL" id="SVE26232.1"/>
    </source>
</evidence>
<gene>
    <name evidence="1" type="ORF">METZ01_LOCUS479086</name>
</gene>
<name>A0A383C239_9ZZZZ</name>